<dbReference type="PANTHER" id="PTHR11717:SF31">
    <property type="entry name" value="LOW MOLECULAR WEIGHT PROTEIN-TYROSINE-PHOSPHATASE ETP-RELATED"/>
    <property type="match status" value="1"/>
</dbReference>
<dbReference type="OrthoDB" id="9784339at2"/>
<name>A0A1G6GWU9_9BACI</name>
<evidence type="ECO:0000256" key="1">
    <source>
        <dbReference type="ARBA" id="ARBA00011063"/>
    </source>
</evidence>
<evidence type="ECO:0000313" key="7">
    <source>
        <dbReference type="Proteomes" id="UP000242662"/>
    </source>
</evidence>
<evidence type="ECO:0000313" key="6">
    <source>
        <dbReference type="EMBL" id="SDB86421.1"/>
    </source>
</evidence>
<evidence type="ECO:0000256" key="3">
    <source>
        <dbReference type="ARBA" id="ARBA00022912"/>
    </source>
</evidence>
<dbReference type="AlphaFoldDB" id="A0A1G6GWU9"/>
<keyword evidence="7" id="KW-1185">Reference proteome</keyword>
<dbReference type="GO" id="GO:0004725">
    <property type="term" value="F:protein tyrosine phosphatase activity"/>
    <property type="evidence" value="ECO:0007669"/>
    <property type="project" value="InterPro"/>
</dbReference>
<organism evidence="6 7">
    <name type="scientific">Shouchella lonarensis</name>
    <dbReference type="NCBI Taxonomy" id="1464122"/>
    <lineage>
        <taxon>Bacteria</taxon>
        <taxon>Bacillati</taxon>
        <taxon>Bacillota</taxon>
        <taxon>Bacilli</taxon>
        <taxon>Bacillales</taxon>
        <taxon>Bacillaceae</taxon>
        <taxon>Shouchella</taxon>
    </lineage>
</organism>
<dbReference type="STRING" id="1464122.SAMN05421737_102109"/>
<reference evidence="7" key="1">
    <citation type="submission" date="2016-09" db="EMBL/GenBank/DDBJ databases">
        <authorList>
            <person name="Varghese N."/>
            <person name="Submissions S."/>
        </authorList>
    </citation>
    <scope>NUCLEOTIDE SEQUENCE [LARGE SCALE GENOMIC DNA]</scope>
    <source>
        <strain evidence="7">25nlg</strain>
    </source>
</reference>
<dbReference type="CDD" id="cd16344">
    <property type="entry name" value="LMWPAP"/>
    <property type="match status" value="1"/>
</dbReference>
<proteinExistence type="inferred from homology"/>
<evidence type="ECO:0000259" key="5">
    <source>
        <dbReference type="SMART" id="SM00226"/>
    </source>
</evidence>
<dbReference type="InterPro" id="IPR050438">
    <property type="entry name" value="LMW_PTPase"/>
</dbReference>
<sequence>MKKRILFVCTGNTCRSPLAAAFLQKLSDAYEVQSAGVFAQDGSPMSDGSQHVLQKRGITCDHEAQLVTTALVDWADLILTMSHNHKVYLQSQYVDVNDIFTLKEFIGADQLDIADPFGQAASVYEETALEIEEALKQFIEKDNGKNT</sequence>
<dbReference type="Gene3D" id="3.40.50.2300">
    <property type="match status" value="1"/>
</dbReference>
<evidence type="ECO:0000256" key="4">
    <source>
        <dbReference type="PIRSR" id="PIRSR617867-1"/>
    </source>
</evidence>
<evidence type="ECO:0000256" key="2">
    <source>
        <dbReference type="ARBA" id="ARBA00022801"/>
    </source>
</evidence>
<feature type="domain" description="Phosphotyrosine protein phosphatase I" evidence="5">
    <location>
        <begin position="3"/>
        <end position="141"/>
    </location>
</feature>
<dbReference type="Pfam" id="PF01451">
    <property type="entry name" value="LMWPc"/>
    <property type="match status" value="1"/>
</dbReference>
<dbReference type="InterPro" id="IPR017867">
    <property type="entry name" value="Tyr_phospatase_low_mol_wt"/>
</dbReference>
<dbReference type="InterPro" id="IPR023485">
    <property type="entry name" value="Ptyr_pPase"/>
</dbReference>
<keyword evidence="2" id="KW-0378">Hydrolase</keyword>
<comment type="similarity">
    <text evidence="1">Belongs to the low molecular weight phosphotyrosine protein phosphatase family.</text>
</comment>
<dbReference type="RefSeq" id="WP_090774689.1">
    <property type="nucleotide sequence ID" value="NZ_FMYM01000002.1"/>
</dbReference>
<dbReference type="EMBL" id="FMYM01000002">
    <property type="protein sequence ID" value="SDB86421.1"/>
    <property type="molecule type" value="Genomic_DNA"/>
</dbReference>
<dbReference type="InterPro" id="IPR036196">
    <property type="entry name" value="Ptyr_pPase_sf"/>
</dbReference>
<dbReference type="SMART" id="SM00226">
    <property type="entry name" value="LMWPc"/>
    <property type="match status" value="1"/>
</dbReference>
<accession>A0A1G6GWU9</accession>
<gene>
    <name evidence="6" type="ORF">SAMN05421737_102109</name>
</gene>
<dbReference type="SUPFAM" id="SSF52788">
    <property type="entry name" value="Phosphotyrosine protein phosphatases I"/>
    <property type="match status" value="1"/>
</dbReference>
<dbReference type="Proteomes" id="UP000242662">
    <property type="component" value="Unassembled WGS sequence"/>
</dbReference>
<keyword evidence="3" id="KW-0904">Protein phosphatase</keyword>
<feature type="active site" description="Proton donor" evidence="4">
    <location>
        <position position="115"/>
    </location>
</feature>
<protein>
    <submittedName>
        <fullName evidence="6">Protein tyrosine phosphatase</fullName>
    </submittedName>
</protein>
<dbReference type="PANTHER" id="PTHR11717">
    <property type="entry name" value="LOW MOLECULAR WEIGHT PROTEIN TYROSINE PHOSPHATASE"/>
    <property type="match status" value="1"/>
</dbReference>
<feature type="active site" evidence="4">
    <location>
        <position position="15"/>
    </location>
</feature>
<dbReference type="PRINTS" id="PR00719">
    <property type="entry name" value="LMWPTPASE"/>
</dbReference>
<feature type="active site" description="Nucleophile" evidence="4">
    <location>
        <position position="9"/>
    </location>
</feature>